<dbReference type="WBParaSite" id="HPBE_0001921001-mRNA-1">
    <property type="protein sequence ID" value="HPBE_0001921001-mRNA-1"/>
    <property type="gene ID" value="HPBE_0001921001"/>
</dbReference>
<evidence type="ECO:0000313" key="1">
    <source>
        <dbReference type="EMBL" id="VDP14370.1"/>
    </source>
</evidence>
<organism evidence="2 3">
    <name type="scientific">Heligmosomoides polygyrus</name>
    <name type="common">Parasitic roundworm</name>
    <dbReference type="NCBI Taxonomy" id="6339"/>
    <lineage>
        <taxon>Eukaryota</taxon>
        <taxon>Metazoa</taxon>
        <taxon>Ecdysozoa</taxon>
        <taxon>Nematoda</taxon>
        <taxon>Chromadorea</taxon>
        <taxon>Rhabditida</taxon>
        <taxon>Rhabditina</taxon>
        <taxon>Rhabditomorpha</taxon>
        <taxon>Strongyloidea</taxon>
        <taxon>Heligmosomidae</taxon>
        <taxon>Heligmosomoides</taxon>
    </lineage>
</organism>
<reference evidence="1 2" key="1">
    <citation type="submission" date="2018-11" db="EMBL/GenBank/DDBJ databases">
        <authorList>
            <consortium name="Pathogen Informatics"/>
        </authorList>
    </citation>
    <scope>NUCLEOTIDE SEQUENCE [LARGE SCALE GENOMIC DNA]</scope>
</reference>
<gene>
    <name evidence="1" type="ORF">HPBE_LOCUS19209</name>
</gene>
<accession>A0A183GAX6</accession>
<dbReference type="AlphaFoldDB" id="A0A183GAX6"/>
<dbReference type="EMBL" id="UZAH01031204">
    <property type="protein sequence ID" value="VDP14370.1"/>
    <property type="molecule type" value="Genomic_DNA"/>
</dbReference>
<reference evidence="3" key="2">
    <citation type="submission" date="2019-09" db="UniProtKB">
        <authorList>
            <consortium name="WormBaseParasite"/>
        </authorList>
    </citation>
    <scope>IDENTIFICATION</scope>
</reference>
<proteinExistence type="predicted"/>
<keyword evidence="2" id="KW-1185">Reference proteome</keyword>
<protein>
    <submittedName>
        <fullName evidence="3">PITH domain-containing protein</fullName>
    </submittedName>
</protein>
<accession>A0A3P8BAP0</accession>
<evidence type="ECO:0000313" key="2">
    <source>
        <dbReference type="Proteomes" id="UP000050761"/>
    </source>
</evidence>
<sequence length="100" mass="10970">MTAVRGSSMPLTLMELDSVTSLDHAKLAPLARVHLIFASEHHVIGIKQRPGDGLPKILCYGIHDDNKEEWRNRRTLVNPTEMGNSIEIPAAASTLLSGQE</sequence>
<evidence type="ECO:0000313" key="3">
    <source>
        <dbReference type="WBParaSite" id="HPBE_0001921001-mRNA-1"/>
    </source>
</evidence>
<name>A0A183GAX6_HELPZ</name>
<dbReference type="Proteomes" id="UP000050761">
    <property type="component" value="Unassembled WGS sequence"/>
</dbReference>